<keyword evidence="2" id="KW-1185">Reference proteome</keyword>
<evidence type="ECO:0000313" key="1">
    <source>
        <dbReference type="EMBL" id="CAC5409961.1"/>
    </source>
</evidence>
<name>A0A6J8DR31_MYTCO</name>
<dbReference type="AlphaFoldDB" id="A0A6J8DR31"/>
<dbReference type="OrthoDB" id="6627636at2759"/>
<organism evidence="1 2">
    <name type="scientific">Mytilus coruscus</name>
    <name type="common">Sea mussel</name>
    <dbReference type="NCBI Taxonomy" id="42192"/>
    <lineage>
        <taxon>Eukaryota</taxon>
        <taxon>Metazoa</taxon>
        <taxon>Spiralia</taxon>
        <taxon>Lophotrochozoa</taxon>
        <taxon>Mollusca</taxon>
        <taxon>Bivalvia</taxon>
        <taxon>Autobranchia</taxon>
        <taxon>Pteriomorphia</taxon>
        <taxon>Mytilida</taxon>
        <taxon>Mytiloidea</taxon>
        <taxon>Mytilidae</taxon>
        <taxon>Mytilinae</taxon>
        <taxon>Mytilus</taxon>
    </lineage>
</organism>
<evidence type="ECO:0000313" key="2">
    <source>
        <dbReference type="Proteomes" id="UP000507470"/>
    </source>
</evidence>
<accession>A0A6J8DR31</accession>
<evidence type="ECO:0008006" key="3">
    <source>
        <dbReference type="Google" id="ProtNLM"/>
    </source>
</evidence>
<proteinExistence type="predicted"/>
<dbReference type="EMBL" id="CACVKT020007653">
    <property type="protein sequence ID" value="CAC5409961.1"/>
    <property type="molecule type" value="Genomic_DNA"/>
</dbReference>
<dbReference type="Proteomes" id="UP000507470">
    <property type="component" value="Unassembled WGS sequence"/>
</dbReference>
<sequence>MLNNRSLWILNGKVHYRSDQFFAEYKHAKRIFRNEMDEAYNEHIMNIANRMEKSIDNDQRSVWSVLKGMRKQKTICCELNLNGLTSINEGKICEAWAGRFESIFQFESKLTNSTNIKFVKHEVDKIRKAQRDTNALIIPFEFEEIFNICKNLCNNKSTGLDNVSYEHVNKLIIDTRYGGKALQKYYVIYST</sequence>
<protein>
    <recommendedName>
        <fullName evidence="3">Reverse transcriptase domain-containing protein</fullName>
    </recommendedName>
</protein>
<gene>
    <name evidence="1" type="ORF">MCOR_43172</name>
</gene>
<reference evidence="1 2" key="1">
    <citation type="submission" date="2020-06" db="EMBL/GenBank/DDBJ databases">
        <authorList>
            <person name="Li R."/>
            <person name="Bekaert M."/>
        </authorList>
    </citation>
    <scope>NUCLEOTIDE SEQUENCE [LARGE SCALE GENOMIC DNA]</scope>
    <source>
        <strain evidence="2">wild</strain>
    </source>
</reference>